<evidence type="ECO:0000256" key="3">
    <source>
        <dbReference type="ARBA" id="ARBA00022729"/>
    </source>
</evidence>
<organism evidence="7 8">
    <name type="scientific">Castellaniella hirudinis</name>
    <dbReference type="NCBI Taxonomy" id="1144617"/>
    <lineage>
        <taxon>Bacteria</taxon>
        <taxon>Pseudomonadati</taxon>
        <taxon>Pseudomonadota</taxon>
        <taxon>Betaproteobacteria</taxon>
        <taxon>Burkholderiales</taxon>
        <taxon>Alcaligenaceae</taxon>
        <taxon>Castellaniella</taxon>
    </lineage>
</organism>
<dbReference type="SUPFAM" id="SSF53822">
    <property type="entry name" value="Periplasmic binding protein-like I"/>
    <property type="match status" value="1"/>
</dbReference>
<dbReference type="RefSeq" id="WP_376813612.1">
    <property type="nucleotide sequence ID" value="NZ_JBHSDY010000009.1"/>
</dbReference>
<feature type="chain" id="PRO_5047106718" evidence="5">
    <location>
        <begin position="30"/>
        <end position="387"/>
    </location>
</feature>
<dbReference type="Proteomes" id="UP001595756">
    <property type="component" value="Unassembled WGS sequence"/>
</dbReference>
<comment type="caution">
    <text evidence="7">The sequence shown here is derived from an EMBL/GenBank/DDBJ whole genome shotgun (WGS) entry which is preliminary data.</text>
</comment>
<evidence type="ECO:0000313" key="8">
    <source>
        <dbReference type="Proteomes" id="UP001595756"/>
    </source>
</evidence>
<keyword evidence="2" id="KW-0813">Transport</keyword>
<evidence type="ECO:0000259" key="6">
    <source>
        <dbReference type="Pfam" id="PF13458"/>
    </source>
</evidence>
<keyword evidence="8" id="KW-1185">Reference proteome</keyword>
<sequence>MKTLDLFKKLALASALAVAVGGVAVPASAADTVKIAEVVELTGPGATAGTNFKNGADLAIKEINAAGGILGRQIEVTSADTQTNPGIAKGLSQKAIDDDVFAVFGPVFSGSIMVSMATTEAAGVPNFIGGEAAAITEKGNPYVFRTSLTQADAMPKVARYLDGRPDINSVAVIFVNNDFGKGGRDAIIEALKKTHVKVVEDISTSTGQVDFSAAVLKAKQSNADAIFAYLNEEESARLLRELKKQGWDKPVIGETTLTGQKVIELAGPAAEGAIAHVGLTVDAPIRGMKKFSEDFQKAYGYVSDHNGIKGYTGIYILKAAIEKAGKFDRELVTKTLHGIHISTKDHPGVLMDVSIDDKGDLDRESFLVQVDNGRQKVREILPPLGKK</sequence>
<evidence type="ECO:0000256" key="2">
    <source>
        <dbReference type="ARBA" id="ARBA00022448"/>
    </source>
</evidence>
<evidence type="ECO:0000256" key="4">
    <source>
        <dbReference type="ARBA" id="ARBA00022970"/>
    </source>
</evidence>
<comment type="similarity">
    <text evidence="1">Belongs to the leucine-binding protein family.</text>
</comment>
<reference evidence="8" key="1">
    <citation type="journal article" date="2019" name="Int. J. Syst. Evol. Microbiol.">
        <title>The Global Catalogue of Microorganisms (GCM) 10K type strain sequencing project: providing services to taxonomists for standard genome sequencing and annotation.</title>
        <authorList>
            <consortium name="The Broad Institute Genomics Platform"/>
            <consortium name="The Broad Institute Genome Sequencing Center for Infectious Disease"/>
            <person name="Wu L."/>
            <person name="Ma J."/>
        </authorList>
    </citation>
    <scope>NUCLEOTIDE SEQUENCE [LARGE SCALE GENOMIC DNA]</scope>
    <source>
        <strain evidence="8">CGMCC 1.19029</strain>
    </source>
</reference>
<dbReference type="InterPro" id="IPR028082">
    <property type="entry name" value="Peripla_BP_I"/>
</dbReference>
<accession>A0ABV8S0E9</accession>
<name>A0ABV8S0E9_9BURK</name>
<dbReference type="InterPro" id="IPR028081">
    <property type="entry name" value="Leu-bd"/>
</dbReference>
<dbReference type="Pfam" id="PF13458">
    <property type="entry name" value="Peripla_BP_6"/>
    <property type="match status" value="1"/>
</dbReference>
<gene>
    <name evidence="7" type="ORF">ACFO0J_13480</name>
</gene>
<dbReference type="InterPro" id="IPR000709">
    <property type="entry name" value="Leu_Ile_Val-bd"/>
</dbReference>
<evidence type="ECO:0000313" key="7">
    <source>
        <dbReference type="EMBL" id="MFC4299053.1"/>
    </source>
</evidence>
<dbReference type="InterPro" id="IPR051010">
    <property type="entry name" value="BCAA_transport"/>
</dbReference>
<protein>
    <submittedName>
        <fullName evidence="7">ABC transporter substrate-binding protein</fullName>
    </submittedName>
</protein>
<dbReference type="PANTHER" id="PTHR30483:SF6">
    <property type="entry name" value="PERIPLASMIC BINDING PROTEIN OF ABC TRANSPORTER FOR NATURAL AMINO ACIDS"/>
    <property type="match status" value="1"/>
</dbReference>
<keyword evidence="4" id="KW-0029">Amino-acid transport</keyword>
<dbReference type="PANTHER" id="PTHR30483">
    <property type="entry name" value="LEUCINE-SPECIFIC-BINDING PROTEIN"/>
    <property type="match status" value="1"/>
</dbReference>
<dbReference type="EMBL" id="JBHSDY010000009">
    <property type="protein sequence ID" value="MFC4299053.1"/>
    <property type="molecule type" value="Genomic_DNA"/>
</dbReference>
<dbReference type="Gene3D" id="3.40.50.2300">
    <property type="match status" value="2"/>
</dbReference>
<feature type="domain" description="Leucine-binding protein" evidence="6">
    <location>
        <begin position="32"/>
        <end position="373"/>
    </location>
</feature>
<proteinExistence type="inferred from homology"/>
<evidence type="ECO:0000256" key="1">
    <source>
        <dbReference type="ARBA" id="ARBA00010062"/>
    </source>
</evidence>
<keyword evidence="3 5" id="KW-0732">Signal</keyword>
<dbReference type="PRINTS" id="PR00337">
    <property type="entry name" value="LEUILEVALBP"/>
</dbReference>
<feature type="signal peptide" evidence="5">
    <location>
        <begin position="1"/>
        <end position="29"/>
    </location>
</feature>
<evidence type="ECO:0000256" key="5">
    <source>
        <dbReference type="SAM" id="SignalP"/>
    </source>
</evidence>